<dbReference type="AlphaFoldDB" id="A0A0U1Z229"/>
<dbReference type="PANTHER" id="PTHR48049">
    <property type="entry name" value="GLYCOSYLTRANSFERASE"/>
    <property type="match status" value="1"/>
</dbReference>
<dbReference type="EMBL" id="KP161205">
    <property type="protein sequence ID" value="AJO72740.1"/>
    <property type="molecule type" value="Genomic_DNA"/>
</dbReference>
<reference evidence="3" key="1">
    <citation type="submission" date="2014-11" db="EMBL/GenBank/DDBJ databases">
        <authorList>
            <person name="Zhu J."/>
            <person name="Qi W."/>
            <person name="Song R."/>
        </authorList>
    </citation>
    <scope>NUCLEOTIDE SEQUENCE</scope>
    <source>
        <strain evidence="3">IFM 0406</strain>
    </source>
</reference>
<evidence type="ECO:0000313" key="3">
    <source>
        <dbReference type="EMBL" id="AJO72740.1"/>
    </source>
</evidence>
<reference evidence="4 5" key="3">
    <citation type="submission" date="2016-04" db="EMBL/GenBank/DDBJ databases">
        <authorList>
            <person name="Evans L.H."/>
            <person name="Alamgir A."/>
            <person name="Owens N."/>
            <person name="Weber N.D."/>
            <person name="Virtaneva K."/>
            <person name="Barbian K."/>
            <person name="Babar A."/>
            <person name="Rosenke K."/>
        </authorList>
    </citation>
    <scope>NUCLEOTIDE SEQUENCE [LARGE SCALE GENOMIC DNA]</scope>
    <source>
        <strain evidence="4 5">IFM 0406</strain>
    </source>
</reference>
<keyword evidence="2 3" id="KW-0808">Transferase</keyword>
<protein>
    <submittedName>
        <fullName evidence="3">MGT family glycosyltransferase</fullName>
    </submittedName>
</protein>
<evidence type="ECO:0000256" key="2">
    <source>
        <dbReference type="ARBA" id="ARBA00022679"/>
    </source>
</evidence>
<dbReference type="Gene3D" id="3.40.50.2000">
    <property type="entry name" value="Glycogen Phosphorylase B"/>
    <property type="match status" value="2"/>
</dbReference>
<dbReference type="GO" id="GO:0009247">
    <property type="term" value="P:glycolipid biosynthetic process"/>
    <property type="evidence" value="ECO:0007669"/>
    <property type="project" value="UniProtKB-ARBA"/>
</dbReference>
<proteinExistence type="inferred from homology"/>
<dbReference type="InterPro" id="IPR006326">
    <property type="entry name" value="UDPGT_MGT-like"/>
</dbReference>
<name>A0A0U1Z229_9NOCA</name>
<dbReference type="PANTHER" id="PTHR48049:SF132">
    <property type="entry name" value="GLYCOSYLTRANSFERASE"/>
    <property type="match status" value="1"/>
</dbReference>
<comment type="similarity">
    <text evidence="1">Belongs to the UDP-glycosyltransferase family.</text>
</comment>
<dbReference type="GO" id="GO:0016020">
    <property type="term" value="C:membrane"/>
    <property type="evidence" value="ECO:0007669"/>
    <property type="project" value="GOC"/>
</dbReference>
<dbReference type="Proteomes" id="UP000076512">
    <property type="component" value="Unassembled WGS sequence"/>
</dbReference>
<evidence type="ECO:0000313" key="4">
    <source>
        <dbReference type="EMBL" id="KZM75362.1"/>
    </source>
</evidence>
<dbReference type="STRING" id="455432.AWN90_18395"/>
<reference evidence="3" key="2">
    <citation type="journal article" date="2016" name="Org. Biomol. Chem.">
        <title>Target-specific identification and characterization of the putative gene cluster for brasilinolide biosynthesis revealing the mechanistic insights and combinatorial synthetic utility of 2-deoxy-l-fucose biosynthetic enzymes.</title>
        <authorList>
            <person name="Chiu H.T."/>
            <person name="Weng C.P."/>
            <person name="Lin Y.C."/>
            <person name="Chen K.H."/>
        </authorList>
    </citation>
    <scope>NUCLEOTIDE SEQUENCE</scope>
    <source>
        <strain evidence="3">IFM 0406</strain>
    </source>
</reference>
<organism evidence="3">
    <name type="scientific">Nocardia terpenica</name>
    <dbReference type="NCBI Taxonomy" id="455432"/>
    <lineage>
        <taxon>Bacteria</taxon>
        <taxon>Bacillati</taxon>
        <taxon>Actinomycetota</taxon>
        <taxon>Actinomycetes</taxon>
        <taxon>Mycobacteriales</taxon>
        <taxon>Nocardiaceae</taxon>
        <taxon>Nocardia</taxon>
    </lineage>
</organism>
<dbReference type="CDD" id="cd03784">
    <property type="entry name" value="GT1_Gtf-like"/>
    <property type="match status" value="1"/>
</dbReference>
<evidence type="ECO:0000313" key="5">
    <source>
        <dbReference type="Proteomes" id="UP000076512"/>
    </source>
</evidence>
<dbReference type="EMBL" id="LWGR01000003">
    <property type="protein sequence ID" value="KZM75362.1"/>
    <property type="molecule type" value="Genomic_DNA"/>
</dbReference>
<dbReference type="InterPro" id="IPR050481">
    <property type="entry name" value="UDP-glycosyltransf_plant"/>
</dbReference>
<dbReference type="NCBIfam" id="TIGR01426">
    <property type="entry name" value="MGT"/>
    <property type="match status" value="1"/>
</dbReference>
<gene>
    <name evidence="3" type="primary">nbrB</name>
    <name evidence="4" type="ORF">AWN90_18395</name>
</gene>
<dbReference type="Pfam" id="PF00201">
    <property type="entry name" value="UDPGT"/>
    <property type="match status" value="1"/>
</dbReference>
<evidence type="ECO:0000256" key="1">
    <source>
        <dbReference type="ARBA" id="ARBA00009995"/>
    </source>
</evidence>
<sequence>MAHILLIQYPASGHINPTLPVVEELVRRGHRVSFVVSEDYREIVEATGARMLAYPSLVPPGWSGVEIPLHPSGDELARAHIDMIHETLTPLPSIVASLGADRPDVVVYDVLGCAAGRMLSLAWKVPSVVVCPTFAENETYSPYTAAADIPAPGPDHPLLRQAAAVVRTALDAWGLRHVTVPEFLSGAGERCWLVFLPRAFQLGENTFDERYHFVGPCLRSGADDTGWSPPPSGRPVVLVSLGTLHYDGSAALLRRAVEATQREGAHAVVALGEVDPAALGPLGEHVELHRRVPQLAVLRHAAAFVSHAGMNSTMEALAHGVPLVDLPQTGEQRMVARRVSGLGLGCALDPETATAAHIARALHLVRTSAAVRDRVARMRAAVAAGGGARAAADLIESRIAVFH</sequence>
<dbReference type="SUPFAM" id="SSF53756">
    <property type="entry name" value="UDP-Glycosyltransferase/glycogen phosphorylase"/>
    <property type="match status" value="1"/>
</dbReference>
<dbReference type="OrthoDB" id="6620093at2"/>
<accession>A0A0U1Z229</accession>
<dbReference type="InterPro" id="IPR002213">
    <property type="entry name" value="UDP_glucos_trans"/>
</dbReference>
<dbReference type="SMR" id="A0A0U1Z229"/>
<keyword evidence="5" id="KW-1185">Reference proteome</keyword>
<dbReference type="GO" id="GO:0035251">
    <property type="term" value="F:UDP-glucosyltransferase activity"/>
    <property type="evidence" value="ECO:0007669"/>
    <property type="project" value="InterPro"/>
</dbReference>
<dbReference type="FunFam" id="3.40.50.2000:FF:000072">
    <property type="entry name" value="Glycosyl transferase"/>
    <property type="match status" value="1"/>
</dbReference>
<dbReference type="RefSeq" id="WP_067582598.1">
    <property type="nucleotide sequence ID" value="NZ_JABMCZ010000001.1"/>
</dbReference>